<keyword evidence="2" id="KW-1185">Reference proteome</keyword>
<dbReference type="Proteomes" id="UP000198571">
    <property type="component" value="Unassembled WGS sequence"/>
</dbReference>
<sequence length="44" mass="4983">MPVLAPYIFSFLIEYCRQNEPLVHTFEPPNADEKATMCGVVSHS</sequence>
<name>A0A1H9Q2I0_9BACI</name>
<protein>
    <submittedName>
        <fullName evidence="1">Uncharacterized protein</fullName>
    </submittedName>
</protein>
<gene>
    <name evidence="1" type="ORF">SAMN05518684_1021</name>
</gene>
<reference evidence="2" key="1">
    <citation type="submission" date="2016-10" db="EMBL/GenBank/DDBJ databases">
        <authorList>
            <person name="Varghese N."/>
            <person name="Submissions S."/>
        </authorList>
    </citation>
    <scope>NUCLEOTIDE SEQUENCE [LARGE SCALE GENOMIC DNA]</scope>
    <source>
        <strain evidence="2">S9</strain>
    </source>
</reference>
<feature type="non-terminal residue" evidence="1">
    <location>
        <position position="44"/>
    </location>
</feature>
<evidence type="ECO:0000313" key="1">
    <source>
        <dbReference type="EMBL" id="SER54169.1"/>
    </source>
</evidence>
<evidence type="ECO:0000313" key="2">
    <source>
        <dbReference type="Proteomes" id="UP000198571"/>
    </source>
</evidence>
<proteinExistence type="predicted"/>
<organism evidence="1 2">
    <name type="scientific">Salipaludibacillus aurantiacus</name>
    <dbReference type="NCBI Taxonomy" id="1601833"/>
    <lineage>
        <taxon>Bacteria</taxon>
        <taxon>Bacillati</taxon>
        <taxon>Bacillota</taxon>
        <taxon>Bacilli</taxon>
        <taxon>Bacillales</taxon>
        <taxon>Bacillaceae</taxon>
    </lineage>
</organism>
<dbReference type="AlphaFoldDB" id="A0A1H9Q2I0"/>
<accession>A0A1H9Q2I0</accession>
<dbReference type="EMBL" id="FOGT01000002">
    <property type="protein sequence ID" value="SER54169.1"/>
    <property type="molecule type" value="Genomic_DNA"/>
</dbReference>